<dbReference type="EMBL" id="FUXL01000007">
    <property type="protein sequence ID" value="SKA16852.1"/>
    <property type="molecule type" value="Genomic_DNA"/>
</dbReference>
<dbReference type="SFLD" id="SFLDS00001">
    <property type="entry name" value="Enolase"/>
    <property type="match status" value="1"/>
</dbReference>
<dbReference type="Pfam" id="PF13378">
    <property type="entry name" value="MR_MLE_C"/>
    <property type="match status" value="1"/>
</dbReference>
<dbReference type="OrthoDB" id="9802699at2"/>
<sequence>MKIVSVDVIDVKNPLQSAVAKWRPVVVRINTDEGISGFGEVGMAYGVGASAGFGMAKDLASLLIGMDPMQSEKIWDKMQKKTFWGQGGGTVISAGMSAIDIALWDIKGKALNVPCYQLFGGKFRDKLRTYASQIQFGWGDAAKKEILTTPAQYAAAAEKALADGYDAIKVDVNEIDEQGRAKARDLYGVFTDRELMVGYKRLQAIREAVGDGMDIIVEAHALTDTASAIRFGRMIEDLRISAYEEPVMALNHGQLKEVKRNVNIPIAAGERVYTRWGFRPFFEEHIIDLIQPDLGTCGGFSEAKKICDMGHIYDTTCQIHVCGGPIMTAASLHLECAIPNFGIHELHRYALLEGNRETCKYDYLPKNGFYEIPDLPGIGQELTEKSIAESPKETVK</sequence>
<dbReference type="InterPro" id="IPR013342">
    <property type="entry name" value="Mandelate_racemase_C"/>
</dbReference>
<dbReference type="Pfam" id="PF02746">
    <property type="entry name" value="MR_MLE_N"/>
    <property type="match status" value="1"/>
</dbReference>
<dbReference type="InterPro" id="IPR029065">
    <property type="entry name" value="Enolase_C-like"/>
</dbReference>
<evidence type="ECO:0000313" key="4">
    <source>
        <dbReference type="Proteomes" id="UP000190135"/>
    </source>
</evidence>
<gene>
    <name evidence="3" type="ORF">SAMN05428963_10755</name>
</gene>
<dbReference type="AlphaFoldDB" id="A0A1T4RLL3"/>
<feature type="domain" description="Mandelate racemase/muconate lactonizing enzyme C-terminal" evidence="2">
    <location>
        <begin position="150"/>
        <end position="265"/>
    </location>
</feature>
<dbReference type="SMART" id="SM00922">
    <property type="entry name" value="MR_MLE"/>
    <property type="match status" value="1"/>
</dbReference>
<accession>A0A1T4RLL3</accession>
<dbReference type="SFLD" id="SFLDG00179">
    <property type="entry name" value="mandelate_racemase"/>
    <property type="match status" value="1"/>
</dbReference>
<protein>
    <submittedName>
        <fullName evidence="3">L-alanine-DL-glutamate epimerase</fullName>
    </submittedName>
</protein>
<dbReference type="PANTHER" id="PTHR48080">
    <property type="entry name" value="D-GALACTONATE DEHYDRATASE-RELATED"/>
    <property type="match status" value="1"/>
</dbReference>
<reference evidence="3 4" key="1">
    <citation type="submission" date="2017-02" db="EMBL/GenBank/DDBJ databases">
        <authorList>
            <person name="Peterson S.W."/>
        </authorList>
    </citation>
    <scope>NUCLEOTIDE SEQUENCE [LARGE SCALE GENOMIC DNA]</scope>
    <source>
        <strain evidence="3 4">USBA 369</strain>
    </source>
</reference>
<dbReference type="InterPro" id="IPR029017">
    <property type="entry name" value="Enolase-like_N"/>
</dbReference>
<evidence type="ECO:0000259" key="2">
    <source>
        <dbReference type="SMART" id="SM00922"/>
    </source>
</evidence>
<keyword evidence="1" id="KW-0456">Lyase</keyword>
<evidence type="ECO:0000313" key="3">
    <source>
        <dbReference type="EMBL" id="SKA16852.1"/>
    </source>
</evidence>
<dbReference type="CDD" id="cd03316">
    <property type="entry name" value="MR_like"/>
    <property type="match status" value="1"/>
</dbReference>
<organism evidence="3 4">
    <name type="scientific">Consotaella salsifontis</name>
    <dbReference type="NCBI Taxonomy" id="1365950"/>
    <lineage>
        <taxon>Bacteria</taxon>
        <taxon>Pseudomonadati</taxon>
        <taxon>Pseudomonadota</taxon>
        <taxon>Alphaproteobacteria</taxon>
        <taxon>Hyphomicrobiales</taxon>
        <taxon>Aurantimonadaceae</taxon>
        <taxon>Consotaella</taxon>
    </lineage>
</organism>
<dbReference type="PANTHER" id="PTHR48080:SF2">
    <property type="entry name" value="D-GALACTONATE DEHYDRATASE"/>
    <property type="match status" value="1"/>
</dbReference>
<dbReference type="Gene3D" id="3.30.390.10">
    <property type="entry name" value="Enolase-like, N-terminal domain"/>
    <property type="match status" value="1"/>
</dbReference>
<dbReference type="GO" id="GO:0016829">
    <property type="term" value="F:lyase activity"/>
    <property type="evidence" value="ECO:0007669"/>
    <property type="project" value="UniProtKB-KW"/>
</dbReference>
<dbReference type="InterPro" id="IPR013341">
    <property type="entry name" value="Mandelate_racemase_N_dom"/>
</dbReference>
<dbReference type="RefSeq" id="WP_078708565.1">
    <property type="nucleotide sequence ID" value="NZ_FUXL01000007.1"/>
</dbReference>
<dbReference type="SUPFAM" id="SSF51604">
    <property type="entry name" value="Enolase C-terminal domain-like"/>
    <property type="match status" value="1"/>
</dbReference>
<dbReference type="Gene3D" id="3.20.20.120">
    <property type="entry name" value="Enolase-like C-terminal domain"/>
    <property type="match status" value="1"/>
</dbReference>
<keyword evidence="4" id="KW-1185">Reference proteome</keyword>
<dbReference type="InterPro" id="IPR034593">
    <property type="entry name" value="DgoD-like"/>
</dbReference>
<name>A0A1T4RLL3_9HYPH</name>
<dbReference type="SUPFAM" id="SSF54826">
    <property type="entry name" value="Enolase N-terminal domain-like"/>
    <property type="match status" value="1"/>
</dbReference>
<dbReference type="Proteomes" id="UP000190135">
    <property type="component" value="Unassembled WGS sequence"/>
</dbReference>
<evidence type="ECO:0000256" key="1">
    <source>
        <dbReference type="ARBA" id="ARBA00023239"/>
    </source>
</evidence>
<proteinExistence type="predicted"/>
<dbReference type="STRING" id="1365950.SAMN05428963_10755"/>
<dbReference type="InterPro" id="IPR036849">
    <property type="entry name" value="Enolase-like_C_sf"/>
</dbReference>